<dbReference type="EMBL" id="MU859079">
    <property type="protein sequence ID" value="KAK3955227.1"/>
    <property type="molecule type" value="Genomic_DNA"/>
</dbReference>
<gene>
    <name evidence="2" type="ORF">QBC32DRAFT_52064</name>
</gene>
<comment type="caution">
    <text evidence="2">The sequence shown here is derived from an EMBL/GenBank/DDBJ whole genome shotgun (WGS) entry which is preliminary data.</text>
</comment>
<protein>
    <recommendedName>
        <fullName evidence="4">Fungal N-terminal domain-containing protein</fullName>
    </recommendedName>
</protein>
<dbReference type="InterPro" id="IPR036770">
    <property type="entry name" value="Ankyrin_rpt-contain_sf"/>
</dbReference>
<proteinExistence type="predicted"/>
<dbReference type="Gene3D" id="1.25.40.20">
    <property type="entry name" value="Ankyrin repeat-containing domain"/>
    <property type="match status" value="1"/>
</dbReference>
<sequence>MADPLSIAGLITGVVSLGIQLHNDLQTFLDIVKHRDEDIAKLARQAATMAQALDAIDRSLQNSHQANNGAVDSATIIPLLDASHQELLLLHQEVASLTKTSKGQKVSGVVEFAKATTQKLKYPRQRANIQKLEEGLDQANKTLQLALNAFGLSELSSIKSNTEVVVHGLSNIHKSLPDVEARVSELSGILMAANQTATQSIQKVEGVINLAISSHEAGLEQLGQAQSNEFSEIKQLIQALSRKMDANASTGSKEIEVYRNTACLISKPSALKSLCDEYSNYQPTFWCPSDTKDWPACTFQCGRIVTRQSFDWGPFRLSTESKADFVHHESCQWAQLDMCKQSKAIRFVYRGFTHLLRHAVAVSFRLKHGAGGFSLGSAINHYPVIDENAYAPFKLVRYVGRAMDALKDDAHEWIWPRQTRIPQEKKIKFATLKHKVLEAFSMHMSRACFNGTIVPRAVNTRGQTILHCISQLIQNHACGWLLNPSGWTPSMFASVHEALAKLLMCNVPMTVYDNDGRLAHLTIANCIPTTDENMLVSMTSVLRLFTSRDIDIDTPKARERSDTFQLQCEFLKPLPEISIFSKAFGCNELGTATLQQNISAVRSLLFRAPALILERDLNGLTPLHYAVTWKDGLSIILEQVPVENFAEDLTWDVFRYAVSTYLSYHRDSCSEICHCSECIMIFLDHSWYFAPCSSQGRAHGTLRLILEKLSLAAQSNLLLYLKQSRQEIVGPIIQKLFGDGLGRQLDAMNLPTDVVHRIIDHLQETAAAFCPAARRARIQAAVDSFNIYCEIKDEETAEVAWQLGFHEVDYHGATDSPPLAYIPYDALTGSSFHSQEYVLWLLDHGADPLQPLHDTGKRNAPTLAVHKAIHCITHSFDWDWCDDRGGWEPNGLKQDAQEVARRLCGKQTTDGCVCACSADGCTPFLILLRNLVPAGLNAPKHKVSQPKDYAFELGHISTMLWQDHGFPCQYEGRFREALRLFTSMALGIRHTCCKKHGYHNDGDAEEIREEDSELVDILEDLMEEWHDLSFKSAQDFWCFLESDWVIRLDTVFNDLCQIDQSEEHRSRLQSLDVQLKAPAVKAKGRKPRMRKRSLIWCEESFWLDLLDTIVEGGDTRYFDRVIEDAHRARVDGFPIGRDRWGEEDEQWDGE</sequence>
<name>A0AAN6P404_9PEZI</name>
<dbReference type="AlphaFoldDB" id="A0AAN6P404"/>
<evidence type="ECO:0000313" key="2">
    <source>
        <dbReference type="EMBL" id="KAK3955227.1"/>
    </source>
</evidence>
<keyword evidence="1" id="KW-0175">Coiled coil</keyword>
<reference evidence="2" key="1">
    <citation type="journal article" date="2023" name="Mol. Phylogenet. Evol.">
        <title>Genome-scale phylogeny and comparative genomics of the fungal order Sordariales.</title>
        <authorList>
            <person name="Hensen N."/>
            <person name="Bonometti L."/>
            <person name="Westerberg I."/>
            <person name="Brannstrom I.O."/>
            <person name="Guillou S."/>
            <person name="Cros-Aarteil S."/>
            <person name="Calhoun S."/>
            <person name="Haridas S."/>
            <person name="Kuo A."/>
            <person name="Mondo S."/>
            <person name="Pangilinan J."/>
            <person name="Riley R."/>
            <person name="LaButti K."/>
            <person name="Andreopoulos B."/>
            <person name="Lipzen A."/>
            <person name="Chen C."/>
            <person name="Yan M."/>
            <person name="Daum C."/>
            <person name="Ng V."/>
            <person name="Clum A."/>
            <person name="Steindorff A."/>
            <person name="Ohm R.A."/>
            <person name="Martin F."/>
            <person name="Silar P."/>
            <person name="Natvig D.O."/>
            <person name="Lalanne C."/>
            <person name="Gautier V."/>
            <person name="Ament-Velasquez S.L."/>
            <person name="Kruys A."/>
            <person name="Hutchinson M.I."/>
            <person name="Powell A.J."/>
            <person name="Barry K."/>
            <person name="Miller A.N."/>
            <person name="Grigoriev I.V."/>
            <person name="Debuchy R."/>
            <person name="Gladieux P."/>
            <person name="Hiltunen Thoren M."/>
            <person name="Johannesson H."/>
        </authorList>
    </citation>
    <scope>NUCLEOTIDE SEQUENCE</scope>
    <source>
        <strain evidence="2">CBS 626.80</strain>
    </source>
</reference>
<organism evidence="2 3">
    <name type="scientific">Pseudoneurospora amorphoporcata</name>
    <dbReference type="NCBI Taxonomy" id="241081"/>
    <lineage>
        <taxon>Eukaryota</taxon>
        <taxon>Fungi</taxon>
        <taxon>Dikarya</taxon>
        <taxon>Ascomycota</taxon>
        <taxon>Pezizomycotina</taxon>
        <taxon>Sordariomycetes</taxon>
        <taxon>Sordariomycetidae</taxon>
        <taxon>Sordariales</taxon>
        <taxon>Sordariaceae</taxon>
        <taxon>Pseudoneurospora</taxon>
    </lineage>
</organism>
<evidence type="ECO:0000256" key="1">
    <source>
        <dbReference type="SAM" id="Coils"/>
    </source>
</evidence>
<keyword evidence="3" id="KW-1185">Reference proteome</keyword>
<feature type="coiled-coil region" evidence="1">
    <location>
        <begin position="122"/>
        <end position="149"/>
    </location>
</feature>
<accession>A0AAN6P404</accession>
<reference evidence="2" key="2">
    <citation type="submission" date="2023-06" db="EMBL/GenBank/DDBJ databases">
        <authorList>
            <consortium name="Lawrence Berkeley National Laboratory"/>
            <person name="Mondo S.J."/>
            <person name="Hensen N."/>
            <person name="Bonometti L."/>
            <person name="Westerberg I."/>
            <person name="Brannstrom I.O."/>
            <person name="Guillou S."/>
            <person name="Cros-Aarteil S."/>
            <person name="Calhoun S."/>
            <person name="Haridas S."/>
            <person name="Kuo A."/>
            <person name="Pangilinan J."/>
            <person name="Riley R."/>
            <person name="Labutti K."/>
            <person name="Andreopoulos B."/>
            <person name="Lipzen A."/>
            <person name="Chen C."/>
            <person name="Yanf M."/>
            <person name="Daum C."/>
            <person name="Ng V."/>
            <person name="Clum A."/>
            <person name="Steindorff A."/>
            <person name="Ohm R."/>
            <person name="Martin F."/>
            <person name="Silar P."/>
            <person name="Natvig D."/>
            <person name="Lalanne C."/>
            <person name="Gautier V."/>
            <person name="Ament-Velasquez S.L."/>
            <person name="Kruys A."/>
            <person name="Hutchinson M.I."/>
            <person name="Powell A.J."/>
            <person name="Barry K."/>
            <person name="Miller A.N."/>
            <person name="Grigoriev I.V."/>
            <person name="Debuchy R."/>
            <person name="Gladieux P."/>
            <person name="Thoren M.H."/>
            <person name="Johannesson H."/>
        </authorList>
    </citation>
    <scope>NUCLEOTIDE SEQUENCE</scope>
    <source>
        <strain evidence="2">CBS 626.80</strain>
    </source>
</reference>
<dbReference type="Proteomes" id="UP001303222">
    <property type="component" value="Unassembled WGS sequence"/>
</dbReference>
<evidence type="ECO:0008006" key="4">
    <source>
        <dbReference type="Google" id="ProtNLM"/>
    </source>
</evidence>
<evidence type="ECO:0000313" key="3">
    <source>
        <dbReference type="Proteomes" id="UP001303222"/>
    </source>
</evidence>
<dbReference type="SUPFAM" id="SSF48403">
    <property type="entry name" value="Ankyrin repeat"/>
    <property type="match status" value="1"/>
</dbReference>